<evidence type="ECO:0000256" key="1">
    <source>
        <dbReference type="SAM" id="Coils"/>
    </source>
</evidence>
<organism evidence="4 5">
    <name type="scientific">Armatimonas rosea</name>
    <dbReference type="NCBI Taxonomy" id="685828"/>
    <lineage>
        <taxon>Bacteria</taxon>
        <taxon>Bacillati</taxon>
        <taxon>Armatimonadota</taxon>
        <taxon>Armatimonadia</taxon>
        <taxon>Armatimonadales</taxon>
        <taxon>Armatimonadaceae</taxon>
        <taxon>Armatimonas</taxon>
    </lineage>
</organism>
<evidence type="ECO:0000313" key="5">
    <source>
        <dbReference type="Proteomes" id="UP000520814"/>
    </source>
</evidence>
<dbReference type="InterPro" id="IPR058625">
    <property type="entry name" value="MdtA-like_BSH"/>
</dbReference>
<dbReference type="Pfam" id="PF25917">
    <property type="entry name" value="BSH_RND"/>
    <property type="match status" value="1"/>
</dbReference>
<dbReference type="SUPFAM" id="SSF51230">
    <property type="entry name" value="Single hybrid motif"/>
    <property type="match status" value="1"/>
</dbReference>
<dbReference type="InterPro" id="IPR050739">
    <property type="entry name" value="MFP"/>
</dbReference>
<protein>
    <submittedName>
        <fullName evidence="4">Multidrug resistance efflux pump</fullName>
    </submittedName>
</protein>
<gene>
    <name evidence="4" type="ORF">HNQ39_000845</name>
</gene>
<comment type="caution">
    <text evidence="4">The sequence shown here is derived from an EMBL/GenBank/DDBJ whole genome shotgun (WGS) entry which is preliminary data.</text>
</comment>
<dbReference type="AlphaFoldDB" id="A0A7W9W501"/>
<name>A0A7W9W501_ARMRO</name>
<dbReference type="Gene3D" id="2.40.50.100">
    <property type="match status" value="1"/>
</dbReference>
<keyword evidence="1" id="KW-0175">Coiled coil</keyword>
<proteinExistence type="predicted"/>
<feature type="coiled-coil region" evidence="1">
    <location>
        <begin position="187"/>
        <end position="221"/>
    </location>
</feature>
<evidence type="ECO:0000256" key="2">
    <source>
        <dbReference type="SAM" id="MobiDB-lite"/>
    </source>
</evidence>
<evidence type="ECO:0000313" key="4">
    <source>
        <dbReference type="EMBL" id="MBB6049083.1"/>
    </source>
</evidence>
<sequence length="562" mass="61626">MTASSSHSQQELAQRTKRLVPTRPGKRRIVVTLLVTITLLAAVLKLTPFQQTVIGNGKVGVFTVMDRPQTIDAQIGGRLVLWKVQEGQTVQKGQLLAEIEDTESRFLSQRRTALLDQQLAAQRLRKAEGERRIAEIEAQLGSLESSRGAQIPAASERQGQARNRLAVARQNVIVAQKALDATKQVATKQAEQRIAQATQRVAQAKDRLRQAEQTVEADKVSVDVNRIQRDRLADLLKDGLRSQREFELADQAFVAAEVKLKQSKLAVEIAQKEILNAEADLKFAKATGIQADIDVQRATAQVVSARETLASAQRDVTVFGFEQSRVDADTSATLSRERANLQQVKESLAAISDSIAKAELERENMQARVAQQKIYAPMTGRVSRIGKTVGPGQTVKKDDELLEIVPETQDQAVELVLTGFDAPLVTVGRKARLQFNGFPAVQIQGFPQAAVGTFAGVVTNMDPTDDGSGRVRVWIQPDTEAIAAGKESPWPSSARLRPGIDTIGWVQLDTVPLWYELWRQFNAFPANYTDAAKPSGGKDGKDGKDKKAAKPFKDGDIKVPKR</sequence>
<dbReference type="Proteomes" id="UP000520814">
    <property type="component" value="Unassembled WGS sequence"/>
</dbReference>
<feature type="coiled-coil region" evidence="1">
    <location>
        <begin position="119"/>
        <end position="146"/>
    </location>
</feature>
<accession>A0A7W9W501</accession>
<dbReference type="PANTHER" id="PTHR30386:SF18">
    <property type="entry name" value="INNER MEMBRANE PROTEIN YIAV-RELATED"/>
    <property type="match status" value="1"/>
</dbReference>
<reference evidence="4 5" key="1">
    <citation type="submission" date="2020-08" db="EMBL/GenBank/DDBJ databases">
        <title>Genomic Encyclopedia of Type Strains, Phase IV (KMG-IV): sequencing the most valuable type-strain genomes for metagenomic binning, comparative biology and taxonomic classification.</title>
        <authorList>
            <person name="Goeker M."/>
        </authorList>
    </citation>
    <scope>NUCLEOTIDE SEQUENCE [LARGE SCALE GENOMIC DNA]</scope>
    <source>
        <strain evidence="4 5">DSM 23562</strain>
    </source>
</reference>
<feature type="domain" description="Multidrug resistance protein MdtA-like barrel-sandwich hybrid" evidence="3">
    <location>
        <begin position="70"/>
        <end position="399"/>
    </location>
</feature>
<feature type="coiled-coil region" evidence="1">
    <location>
        <begin position="260"/>
        <end position="315"/>
    </location>
</feature>
<dbReference type="RefSeq" id="WP_184192702.1">
    <property type="nucleotide sequence ID" value="NZ_JACHGW010000001.1"/>
</dbReference>
<keyword evidence="5" id="KW-1185">Reference proteome</keyword>
<feature type="coiled-coil region" evidence="1">
    <location>
        <begin position="341"/>
        <end position="375"/>
    </location>
</feature>
<feature type="region of interest" description="Disordered" evidence="2">
    <location>
        <begin position="529"/>
        <end position="562"/>
    </location>
</feature>
<dbReference type="EMBL" id="JACHGW010000001">
    <property type="protein sequence ID" value="MBB6049083.1"/>
    <property type="molecule type" value="Genomic_DNA"/>
</dbReference>
<dbReference type="PANTHER" id="PTHR30386">
    <property type="entry name" value="MEMBRANE FUSION SUBUNIT OF EMRAB-TOLC MULTIDRUG EFFLUX PUMP"/>
    <property type="match status" value="1"/>
</dbReference>
<feature type="compositionally biased region" description="Basic and acidic residues" evidence="2">
    <location>
        <begin position="536"/>
        <end position="562"/>
    </location>
</feature>
<evidence type="ECO:0000259" key="3">
    <source>
        <dbReference type="Pfam" id="PF25917"/>
    </source>
</evidence>
<dbReference type="InterPro" id="IPR011053">
    <property type="entry name" value="Single_hybrid_motif"/>
</dbReference>